<protein>
    <recommendedName>
        <fullName evidence="3">Glycosyltransferase subfamily 4-like N-terminal domain-containing protein</fullName>
    </recommendedName>
</protein>
<keyword evidence="2" id="KW-0472">Membrane</keyword>
<gene>
    <name evidence="4" type="ORF">A3A60_03350</name>
</gene>
<dbReference type="GO" id="GO:0009103">
    <property type="term" value="P:lipopolysaccharide biosynthetic process"/>
    <property type="evidence" value="ECO:0007669"/>
    <property type="project" value="TreeGrafter"/>
</dbReference>
<evidence type="ECO:0000256" key="1">
    <source>
        <dbReference type="ARBA" id="ARBA00022679"/>
    </source>
</evidence>
<keyword evidence="2" id="KW-1133">Transmembrane helix</keyword>
<name>A0A1F5I4C8_9BACT</name>
<dbReference type="STRING" id="1797729.A3A60_03350"/>
<reference evidence="4 5" key="1">
    <citation type="journal article" date="2016" name="Nat. Commun.">
        <title>Thousands of microbial genomes shed light on interconnected biogeochemical processes in an aquifer system.</title>
        <authorList>
            <person name="Anantharaman K."/>
            <person name="Brown C.T."/>
            <person name="Hug L.A."/>
            <person name="Sharon I."/>
            <person name="Castelle C.J."/>
            <person name="Probst A.J."/>
            <person name="Thomas B.C."/>
            <person name="Singh A."/>
            <person name="Wilkins M.J."/>
            <person name="Karaoz U."/>
            <person name="Brodie E.L."/>
            <person name="Williams K.H."/>
            <person name="Hubbard S.S."/>
            <person name="Banfield J.F."/>
        </authorList>
    </citation>
    <scope>NUCLEOTIDE SEQUENCE [LARGE SCALE GENOMIC DNA]</scope>
</reference>
<proteinExistence type="predicted"/>
<dbReference type="CDD" id="cd03801">
    <property type="entry name" value="GT4_PimA-like"/>
    <property type="match status" value="1"/>
</dbReference>
<dbReference type="Pfam" id="PF13439">
    <property type="entry name" value="Glyco_transf_4"/>
    <property type="match status" value="1"/>
</dbReference>
<evidence type="ECO:0000313" key="4">
    <source>
        <dbReference type="EMBL" id="OGE11119.1"/>
    </source>
</evidence>
<dbReference type="Gene3D" id="3.40.50.2000">
    <property type="entry name" value="Glycogen Phosphorylase B"/>
    <property type="match status" value="2"/>
</dbReference>
<comment type="caution">
    <text evidence="4">The sequence shown here is derived from an EMBL/GenBank/DDBJ whole genome shotgun (WGS) entry which is preliminary data.</text>
</comment>
<dbReference type="Pfam" id="PF13692">
    <property type="entry name" value="Glyco_trans_1_4"/>
    <property type="match status" value="1"/>
</dbReference>
<evidence type="ECO:0000313" key="5">
    <source>
        <dbReference type="Proteomes" id="UP000179227"/>
    </source>
</evidence>
<feature type="domain" description="Glycosyltransferase subfamily 4-like N-terminal" evidence="3">
    <location>
        <begin position="16"/>
        <end position="209"/>
    </location>
</feature>
<dbReference type="InterPro" id="IPR028098">
    <property type="entry name" value="Glyco_trans_4-like_N"/>
</dbReference>
<feature type="transmembrane region" description="Helical" evidence="2">
    <location>
        <begin position="68"/>
        <end position="90"/>
    </location>
</feature>
<dbReference type="PANTHER" id="PTHR46401:SF2">
    <property type="entry name" value="GLYCOSYLTRANSFERASE WBBK-RELATED"/>
    <property type="match status" value="1"/>
</dbReference>
<accession>A0A1F5I4C8</accession>
<organism evidence="4 5">
    <name type="scientific">Candidatus Curtissbacteria bacterium RIFCSPLOWO2_01_FULL_42_26</name>
    <dbReference type="NCBI Taxonomy" id="1797729"/>
    <lineage>
        <taxon>Bacteria</taxon>
        <taxon>Candidatus Curtissiibacteriota</taxon>
    </lineage>
</organism>
<keyword evidence="2" id="KW-0812">Transmembrane</keyword>
<sequence>MKILMITPYFPYPLVSGGQIRTYNLLKNLSSKHEITLASFIRDPKETQYLDKLKPFCQKIIVFKRRKAWSPVNILLSAVTPYPFLVSIYFDPFVKSQIKKELIRENYDLIHAETFYVMPNIPKTNVPVFLVEQVIEYLVYQRFVEGLTPLLLLLKPFLFLDVFKIKFWERHYWQKARRLAAMSAQDQKFIQNYNPKLTVDVVANGVDIDYFAQTKRKKLQKPTVLFIGNFKWLPNRDATKYLVEDIWPLINKELRNCQLWIVGRNPPPDIKKYQSQDIKVDGRVKDIRSAYTSSSVLLAPIRNGRGTKYKILEAMATKTPIIGTRLAIEGIDAKNNNQVYIADNPKDLAQKTVNILKNPAIGRKLAESAYSLVSHAYNWQIISAKLDRLYQEVGSPK</sequence>
<dbReference type="Proteomes" id="UP000179227">
    <property type="component" value="Unassembled WGS sequence"/>
</dbReference>
<evidence type="ECO:0000256" key="2">
    <source>
        <dbReference type="SAM" id="Phobius"/>
    </source>
</evidence>
<dbReference type="PANTHER" id="PTHR46401">
    <property type="entry name" value="GLYCOSYLTRANSFERASE WBBK-RELATED"/>
    <property type="match status" value="1"/>
</dbReference>
<dbReference type="GO" id="GO:0016757">
    <property type="term" value="F:glycosyltransferase activity"/>
    <property type="evidence" value="ECO:0007669"/>
    <property type="project" value="TreeGrafter"/>
</dbReference>
<dbReference type="SUPFAM" id="SSF53756">
    <property type="entry name" value="UDP-Glycosyltransferase/glycogen phosphorylase"/>
    <property type="match status" value="1"/>
</dbReference>
<keyword evidence="1" id="KW-0808">Transferase</keyword>
<dbReference type="EMBL" id="MFBS01000003">
    <property type="protein sequence ID" value="OGE11119.1"/>
    <property type="molecule type" value="Genomic_DNA"/>
</dbReference>
<evidence type="ECO:0000259" key="3">
    <source>
        <dbReference type="Pfam" id="PF13439"/>
    </source>
</evidence>
<dbReference type="AlphaFoldDB" id="A0A1F5I4C8"/>